<proteinExistence type="predicted"/>
<keyword evidence="1" id="KW-0732">Signal</keyword>
<protein>
    <submittedName>
        <fullName evidence="2">Uncharacterized protein</fullName>
    </submittedName>
</protein>
<accession>A0A5P8VRK0</accession>
<keyword evidence="3" id="KW-1185">Reference proteome</keyword>
<sequence length="136" mass="15114">MKNFFGLLIVSSGLLLGSFVPMQESAIAQKACPNASGYWKRPDSIIWNFSQNGCNLGGTITNTPTIFHNITGVFYDNRTADVVISRTNLSTGCQTQMYGTFTVLSVPNFIRINIYATDGRCELSQNFTEDYVYTKL</sequence>
<organism evidence="2 3">
    <name type="scientific">Nostoc sphaeroides CCNUC1</name>
    <dbReference type="NCBI Taxonomy" id="2653204"/>
    <lineage>
        <taxon>Bacteria</taxon>
        <taxon>Bacillati</taxon>
        <taxon>Cyanobacteriota</taxon>
        <taxon>Cyanophyceae</taxon>
        <taxon>Nostocales</taxon>
        <taxon>Nostocaceae</taxon>
        <taxon>Nostoc</taxon>
    </lineage>
</organism>
<dbReference type="RefSeq" id="WP_152587887.1">
    <property type="nucleotide sequence ID" value="NZ_CP045226.1"/>
</dbReference>
<name>A0A5P8VRK0_9NOSO</name>
<evidence type="ECO:0000313" key="2">
    <source>
        <dbReference type="EMBL" id="QFS42539.1"/>
    </source>
</evidence>
<evidence type="ECO:0000313" key="3">
    <source>
        <dbReference type="Proteomes" id="UP000326678"/>
    </source>
</evidence>
<dbReference type="KEGG" id="nsh:GXM_00012"/>
<reference evidence="2 3" key="1">
    <citation type="submission" date="2019-10" db="EMBL/GenBank/DDBJ databases">
        <title>Genomic and transcriptomic insights into the perfect genentic adaptation of a filamentous nitrogen-fixing cyanobacterium to rice fields.</title>
        <authorList>
            <person name="Chen Z."/>
        </authorList>
    </citation>
    <scope>NUCLEOTIDE SEQUENCE [LARGE SCALE GENOMIC DNA]</scope>
    <source>
        <strain evidence="2">CCNUC1</strain>
    </source>
</reference>
<dbReference type="Proteomes" id="UP000326678">
    <property type="component" value="Chromosome Gxm1"/>
</dbReference>
<evidence type="ECO:0000256" key="1">
    <source>
        <dbReference type="SAM" id="SignalP"/>
    </source>
</evidence>
<dbReference type="AlphaFoldDB" id="A0A5P8VRK0"/>
<feature type="signal peptide" evidence="1">
    <location>
        <begin position="1"/>
        <end position="22"/>
    </location>
</feature>
<feature type="chain" id="PRO_5024814756" evidence="1">
    <location>
        <begin position="23"/>
        <end position="136"/>
    </location>
</feature>
<dbReference type="EMBL" id="CP045226">
    <property type="protein sequence ID" value="QFS42539.1"/>
    <property type="molecule type" value="Genomic_DNA"/>
</dbReference>
<gene>
    <name evidence="2" type="ORF">GXM_00012</name>
</gene>